<evidence type="ECO:0000256" key="5">
    <source>
        <dbReference type="ARBA" id="ARBA00022617"/>
    </source>
</evidence>
<comment type="cofactor">
    <cofactor evidence="1">
        <name>heme</name>
        <dbReference type="ChEBI" id="CHEBI:30413"/>
    </cofactor>
</comment>
<comment type="subcellular location">
    <subcellularLocation>
        <location evidence="2">Microsome membrane</location>
    </subcellularLocation>
</comment>
<keyword evidence="12" id="KW-0732">Signal</keyword>
<keyword evidence="5" id="KW-0349">Heme</keyword>
<dbReference type="Proteomes" id="UP001054837">
    <property type="component" value="Unassembled WGS sequence"/>
</dbReference>
<reference evidence="13 14" key="1">
    <citation type="submission" date="2021-06" db="EMBL/GenBank/DDBJ databases">
        <title>Caerostris darwini draft genome.</title>
        <authorList>
            <person name="Kono N."/>
            <person name="Arakawa K."/>
        </authorList>
    </citation>
    <scope>NUCLEOTIDE SEQUENCE [LARGE SCALE GENOMIC DNA]</scope>
</reference>
<dbReference type="Pfam" id="PF00067">
    <property type="entry name" value="p450"/>
    <property type="match status" value="1"/>
</dbReference>
<keyword evidence="11" id="KW-0503">Monooxygenase</keyword>
<evidence type="ECO:0000256" key="11">
    <source>
        <dbReference type="ARBA" id="ARBA00023033"/>
    </source>
</evidence>
<keyword evidence="7" id="KW-0256">Endoplasmic reticulum</keyword>
<keyword evidence="9" id="KW-0560">Oxidoreductase</keyword>
<comment type="caution">
    <text evidence="13">The sequence shown here is derived from an EMBL/GenBank/DDBJ whole genome shotgun (WGS) entry which is preliminary data.</text>
</comment>
<dbReference type="InterPro" id="IPR036396">
    <property type="entry name" value="Cyt_P450_sf"/>
</dbReference>
<keyword evidence="10" id="KW-0408">Iron</keyword>
<keyword evidence="14" id="KW-1185">Reference proteome</keyword>
<name>A0AAV4RD57_9ARAC</name>
<evidence type="ECO:0000256" key="10">
    <source>
        <dbReference type="ARBA" id="ARBA00023004"/>
    </source>
</evidence>
<dbReference type="Gene3D" id="1.10.630.10">
    <property type="entry name" value="Cytochrome P450"/>
    <property type="match status" value="1"/>
</dbReference>
<evidence type="ECO:0000256" key="6">
    <source>
        <dbReference type="ARBA" id="ARBA00022723"/>
    </source>
</evidence>
<evidence type="ECO:0000256" key="7">
    <source>
        <dbReference type="ARBA" id="ARBA00022824"/>
    </source>
</evidence>
<comment type="similarity">
    <text evidence="3">Belongs to the cytochrome P450 family.</text>
</comment>
<evidence type="ECO:0000256" key="2">
    <source>
        <dbReference type="ARBA" id="ARBA00004524"/>
    </source>
</evidence>
<accession>A0AAV4RD57</accession>
<gene>
    <name evidence="13" type="primary">AVEN_19257_1</name>
    <name evidence="13" type="ORF">CDAR_11491</name>
</gene>
<evidence type="ECO:0000256" key="4">
    <source>
        <dbReference type="ARBA" id="ARBA00012109"/>
    </source>
</evidence>
<evidence type="ECO:0000313" key="13">
    <source>
        <dbReference type="EMBL" id="GIY18606.1"/>
    </source>
</evidence>
<dbReference type="SUPFAM" id="SSF48264">
    <property type="entry name" value="Cytochrome P450"/>
    <property type="match status" value="1"/>
</dbReference>
<dbReference type="GO" id="GO:0004508">
    <property type="term" value="F:steroid 17-alpha-monooxygenase activity"/>
    <property type="evidence" value="ECO:0007669"/>
    <property type="project" value="TreeGrafter"/>
</dbReference>
<keyword evidence="8" id="KW-0492">Microsome</keyword>
<dbReference type="InterPro" id="IPR001128">
    <property type="entry name" value="Cyt_P450"/>
</dbReference>
<dbReference type="GO" id="GO:0042448">
    <property type="term" value="P:progesterone metabolic process"/>
    <property type="evidence" value="ECO:0007669"/>
    <property type="project" value="TreeGrafter"/>
</dbReference>
<feature type="chain" id="PRO_5043607442" description="unspecific monooxygenase" evidence="12">
    <location>
        <begin position="28"/>
        <end position="182"/>
    </location>
</feature>
<protein>
    <recommendedName>
        <fullName evidence="4">unspecific monooxygenase</fullName>
        <ecNumber evidence="4">1.14.14.1</ecNumber>
    </recommendedName>
</protein>
<dbReference type="GO" id="GO:0005506">
    <property type="term" value="F:iron ion binding"/>
    <property type="evidence" value="ECO:0007669"/>
    <property type="project" value="InterPro"/>
</dbReference>
<proteinExistence type="inferred from homology"/>
<dbReference type="PANTHER" id="PTHR24289">
    <property type="entry name" value="STEROID 17-ALPHA-HYDROXYLASE/17,20 LYASE"/>
    <property type="match status" value="1"/>
</dbReference>
<dbReference type="EMBL" id="BPLQ01005929">
    <property type="protein sequence ID" value="GIY18606.1"/>
    <property type="molecule type" value="Genomic_DNA"/>
</dbReference>
<evidence type="ECO:0000313" key="14">
    <source>
        <dbReference type="Proteomes" id="UP001054837"/>
    </source>
</evidence>
<evidence type="ECO:0000256" key="3">
    <source>
        <dbReference type="ARBA" id="ARBA00010617"/>
    </source>
</evidence>
<dbReference type="GO" id="GO:0020037">
    <property type="term" value="F:heme binding"/>
    <property type="evidence" value="ECO:0007669"/>
    <property type="project" value="InterPro"/>
</dbReference>
<feature type="signal peptide" evidence="12">
    <location>
        <begin position="1"/>
        <end position="27"/>
    </location>
</feature>
<evidence type="ECO:0000256" key="8">
    <source>
        <dbReference type="ARBA" id="ARBA00022848"/>
    </source>
</evidence>
<evidence type="ECO:0000256" key="12">
    <source>
        <dbReference type="SAM" id="SignalP"/>
    </source>
</evidence>
<dbReference type="AlphaFoldDB" id="A0AAV4RD57"/>
<sequence length="182" mass="20695">MKAFNTIATLASGIFLVLYWMVQQNGGKTPPGPVGLPLLGYLPFLEPNPHLVLQRLAKDYGPIFSIRLGSQYLIILDDISFLQKAIVLINKRPKHISRKFYNLNQELQQTLFFLMMATCTDVQEKAHKEARLNRLHTRLSDTNLLRGAFSSKERRYSLRSTEAAIAQLLRRSNSIPLMILGV</sequence>
<organism evidence="13 14">
    <name type="scientific">Caerostris darwini</name>
    <dbReference type="NCBI Taxonomy" id="1538125"/>
    <lineage>
        <taxon>Eukaryota</taxon>
        <taxon>Metazoa</taxon>
        <taxon>Ecdysozoa</taxon>
        <taxon>Arthropoda</taxon>
        <taxon>Chelicerata</taxon>
        <taxon>Arachnida</taxon>
        <taxon>Araneae</taxon>
        <taxon>Araneomorphae</taxon>
        <taxon>Entelegynae</taxon>
        <taxon>Araneoidea</taxon>
        <taxon>Araneidae</taxon>
        <taxon>Caerostris</taxon>
    </lineage>
</organism>
<keyword evidence="6" id="KW-0479">Metal-binding</keyword>
<dbReference type="GO" id="GO:0042446">
    <property type="term" value="P:hormone biosynthetic process"/>
    <property type="evidence" value="ECO:0007669"/>
    <property type="project" value="TreeGrafter"/>
</dbReference>
<evidence type="ECO:0000256" key="9">
    <source>
        <dbReference type="ARBA" id="ARBA00023002"/>
    </source>
</evidence>
<dbReference type="EC" id="1.14.14.1" evidence="4"/>
<dbReference type="PANTHER" id="PTHR24289:SF21">
    <property type="entry name" value="CYTOCHROME P450 1A"/>
    <property type="match status" value="1"/>
</dbReference>
<evidence type="ECO:0000256" key="1">
    <source>
        <dbReference type="ARBA" id="ARBA00001971"/>
    </source>
</evidence>